<dbReference type="PIRSF" id="PIRSF039032">
    <property type="entry name" value="HigB-2"/>
    <property type="match status" value="1"/>
</dbReference>
<organism evidence="1 2">
    <name type="scientific">Bacterioplanoides pacificum</name>
    <dbReference type="NCBI Taxonomy" id="1171596"/>
    <lineage>
        <taxon>Bacteria</taxon>
        <taxon>Pseudomonadati</taxon>
        <taxon>Pseudomonadota</taxon>
        <taxon>Gammaproteobacteria</taxon>
        <taxon>Oceanospirillales</taxon>
        <taxon>Oceanospirillaceae</taxon>
        <taxon>Bacterioplanoides</taxon>
    </lineage>
</organism>
<sequence length="88" mass="10018">MSDEEYRQLQLELAEQPDKGDVIQGTGGIRKIRAKATGRGKQGGSRVIYYWRSAHDQILMLLAYPKNEQSDLTGTQKKALRSVVINWR</sequence>
<dbReference type="EMBL" id="JBHRYB010000001">
    <property type="protein sequence ID" value="MFC3679022.1"/>
    <property type="molecule type" value="Genomic_DNA"/>
</dbReference>
<keyword evidence="2" id="KW-1185">Reference proteome</keyword>
<dbReference type="Proteomes" id="UP001595722">
    <property type="component" value="Unassembled WGS sequence"/>
</dbReference>
<proteinExistence type="predicted"/>
<comment type="caution">
    <text evidence="1">The sequence shown here is derived from an EMBL/GenBank/DDBJ whole genome shotgun (WGS) entry which is preliminary data.</text>
</comment>
<evidence type="ECO:0000313" key="2">
    <source>
        <dbReference type="Proteomes" id="UP001595722"/>
    </source>
</evidence>
<evidence type="ECO:0000313" key="1">
    <source>
        <dbReference type="EMBL" id="MFC3679022.1"/>
    </source>
</evidence>
<protein>
    <submittedName>
        <fullName evidence="1">Type II toxin-antitoxin system RelE/ParE family toxin</fullName>
    </submittedName>
</protein>
<dbReference type="InterPro" id="IPR009387">
    <property type="entry name" value="HigB-2"/>
</dbReference>
<reference evidence="2" key="1">
    <citation type="journal article" date="2019" name="Int. J. Syst. Evol. Microbiol.">
        <title>The Global Catalogue of Microorganisms (GCM) 10K type strain sequencing project: providing services to taxonomists for standard genome sequencing and annotation.</title>
        <authorList>
            <consortium name="The Broad Institute Genomics Platform"/>
            <consortium name="The Broad Institute Genome Sequencing Center for Infectious Disease"/>
            <person name="Wu L."/>
            <person name="Ma J."/>
        </authorList>
    </citation>
    <scope>NUCLEOTIDE SEQUENCE [LARGE SCALE GENOMIC DNA]</scope>
    <source>
        <strain evidence="2">KCTC 42424</strain>
    </source>
</reference>
<gene>
    <name evidence="1" type="ORF">ACFOMG_02705</name>
</gene>
<dbReference type="Pfam" id="PF06296">
    <property type="entry name" value="RelE"/>
    <property type="match status" value="1"/>
</dbReference>
<name>A0ABV7VPJ0_9GAMM</name>
<accession>A0ABV7VPJ0</accession>